<dbReference type="PANTHER" id="PTHR42695:SF5">
    <property type="entry name" value="GLUTAMINE AMIDOTRANSFERASE YLR126C-RELATED"/>
    <property type="match status" value="1"/>
</dbReference>
<keyword evidence="2" id="KW-0315">Glutamine amidotransferase</keyword>
<keyword evidence="3" id="KW-1185">Reference proteome</keyword>
<dbReference type="InterPro" id="IPR044992">
    <property type="entry name" value="ChyE-like"/>
</dbReference>
<dbReference type="RefSeq" id="WP_231439497.1">
    <property type="nucleotide sequence ID" value="NZ_JAJOMB010000003.1"/>
</dbReference>
<name>A0A9X1NB92_9ACTN</name>
<protein>
    <submittedName>
        <fullName evidence="2">Type 1 glutamine amidotransferase</fullName>
    </submittedName>
</protein>
<dbReference type="Proteomes" id="UP001138997">
    <property type="component" value="Unassembled WGS sequence"/>
</dbReference>
<evidence type="ECO:0000313" key="3">
    <source>
        <dbReference type="Proteomes" id="UP001138997"/>
    </source>
</evidence>
<feature type="domain" description="Glutamine amidotransferase" evidence="1">
    <location>
        <begin position="72"/>
        <end position="165"/>
    </location>
</feature>
<dbReference type="CDD" id="cd01741">
    <property type="entry name" value="GATase1_1"/>
    <property type="match status" value="1"/>
</dbReference>
<gene>
    <name evidence="2" type="ORF">LR394_06455</name>
</gene>
<dbReference type="PANTHER" id="PTHR42695">
    <property type="entry name" value="GLUTAMINE AMIDOTRANSFERASE YLR126C-RELATED"/>
    <property type="match status" value="1"/>
</dbReference>
<comment type="caution">
    <text evidence="2">The sequence shown here is derived from an EMBL/GenBank/DDBJ whole genome shotgun (WGS) entry which is preliminary data.</text>
</comment>
<evidence type="ECO:0000313" key="2">
    <source>
        <dbReference type="EMBL" id="MCD5310530.1"/>
    </source>
</evidence>
<organism evidence="2 3">
    <name type="scientific">Kineosporia babensis</name>
    <dbReference type="NCBI Taxonomy" id="499548"/>
    <lineage>
        <taxon>Bacteria</taxon>
        <taxon>Bacillati</taxon>
        <taxon>Actinomycetota</taxon>
        <taxon>Actinomycetes</taxon>
        <taxon>Kineosporiales</taxon>
        <taxon>Kineosporiaceae</taxon>
        <taxon>Kineosporia</taxon>
    </lineage>
</organism>
<dbReference type="GO" id="GO:0005829">
    <property type="term" value="C:cytosol"/>
    <property type="evidence" value="ECO:0007669"/>
    <property type="project" value="TreeGrafter"/>
</dbReference>
<dbReference type="PROSITE" id="PS51273">
    <property type="entry name" value="GATASE_TYPE_1"/>
    <property type="match status" value="1"/>
</dbReference>
<dbReference type="AlphaFoldDB" id="A0A9X1NB92"/>
<evidence type="ECO:0000259" key="1">
    <source>
        <dbReference type="Pfam" id="PF00117"/>
    </source>
</evidence>
<sequence>MKPVLVLQHQDDVAPGNLGEWLTVQGIPFVVQDVTAQGPHDETDWGAVVVLGSKESAYDASVPWLEWERTELRRHLDAGRPLLGICFGAQLLAQLTGGSVAAARSPERGWIDVEGSPLTGSWFAWHGDEITVPPQAQVLARSSACVQAFQVGPHLGVQFHPEVSLAMITGWLAENRRQEQLSAVDSTIDTVLAESAARAAEAEQAAHRLYAGFFGFLLRSPDPYSGLTSR</sequence>
<dbReference type="SUPFAM" id="SSF52317">
    <property type="entry name" value="Class I glutamine amidotransferase-like"/>
    <property type="match status" value="1"/>
</dbReference>
<reference evidence="2" key="1">
    <citation type="submission" date="2021-11" db="EMBL/GenBank/DDBJ databases">
        <title>Streptomyces corallinus and Kineosporia corallina sp. nov., two new coral-derived marine actinobacteria.</title>
        <authorList>
            <person name="Buangrab K."/>
            <person name="Sutthacheep M."/>
            <person name="Yeemin T."/>
            <person name="Harunari E."/>
            <person name="Igarashi Y."/>
            <person name="Sripreechasak P."/>
            <person name="Kanchanasin P."/>
            <person name="Tanasupawat S."/>
            <person name="Phongsopitanun W."/>
        </authorList>
    </citation>
    <scope>NUCLEOTIDE SEQUENCE</scope>
    <source>
        <strain evidence="2">JCM 31032</strain>
    </source>
</reference>
<proteinExistence type="predicted"/>
<dbReference type="EMBL" id="JAJOMB010000003">
    <property type="protein sequence ID" value="MCD5310530.1"/>
    <property type="molecule type" value="Genomic_DNA"/>
</dbReference>
<dbReference type="InterPro" id="IPR029062">
    <property type="entry name" value="Class_I_gatase-like"/>
</dbReference>
<dbReference type="Gene3D" id="3.40.50.880">
    <property type="match status" value="1"/>
</dbReference>
<dbReference type="Pfam" id="PF00117">
    <property type="entry name" value="GATase"/>
    <property type="match status" value="1"/>
</dbReference>
<accession>A0A9X1NB92</accession>
<dbReference type="InterPro" id="IPR017926">
    <property type="entry name" value="GATASE"/>
</dbReference>